<name>A0A165NE43_EXIGL</name>
<dbReference type="EMBL" id="KV425899">
    <property type="protein sequence ID" value="KZW00615.1"/>
    <property type="molecule type" value="Genomic_DNA"/>
</dbReference>
<dbReference type="AlphaFoldDB" id="A0A165NE43"/>
<reference evidence="3 4" key="1">
    <citation type="journal article" date="2016" name="Mol. Biol. Evol.">
        <title>Comparative Genomics of Early-Diverging Mushroom-Forming Fungi Provides Insights into the Origins of Lignocellulose Decay Capabilities.</title>
        <authorList>
            <person name="Nagy L.G."/>
            <person name="Riley R."/>
            <person name="Tritt A."/>
            <person name="Adam C."/>
            <person name="Daum C."/>
            <person name="Floudas D."/>
            <person name="Sun H."/>
            <person name="Yadav J.S."/>
            <person name="Pangilinan J."/>
            <person name="Larsson K.H."/>
            <person name="Matsuura K."/>
            <person name="Barry K."/>
            <person name="Labutti K."/>
            <person name="Kuo R."/>
            <person name="Ohm R.A."/>
            <person name="Bhattacharya S.S."/>
            <person name="Shirouzu T."/>
            <person name="Yoshinaga Y."/>
            <person name="Martin F.M."/>
            <person name="Grigoriev I.V."/>
            <person name="Hibbett D.S."/>
        </authorList>
    </citation>
    <scope>NUCLEOTIDE SEQUENCE [LARGE SCALE GENOMIC DNA]</scope>
    <source>
        <strain evidence="3 4">HHB12029</strain>
    </source>
</reference>
<proteinExistence type="predicted"/>
<dbReference type="OrthoDB" id="408631at2759"/>
<dbReference type="Proteomes" id="UP000077266">
    <property type="component" value="Unassembled WGS sequence"/>
</dbReference>
<dbReference type="PANTHER" id="PTHR48081">
    <property type="entry name" value="AB HYDROLASE SUPERFAMILY PROTEIN C4A8.06C"/>
    <property type="match status" value="1"/>
</dbReference>
<dbReference type="InParanoid" id="A0A165NE43"/>
<evidence type="ECO:0000256" key="1">
    <source>
        <dbReference type="ARBA" id="ARBA00022801"/>
    </source>
</evidence>
<dbReference type="GO" id="GO:0016787">
    <property type="term" value="F:hydrolase activity"/>
    <property type="evidence" value="ECO:0007669"/>
    <property type="project" value="UniProtKB-KW"/>
</dbReference>
<evidence type="ECO:0000313" key="3">
    <source>
        <dbReference type="EMBL" id="KZW00615.1"/>
    </source>
</evidence>
<evidence type="ECO:0000259" key="2">
    <source>
        <dbReference type="Pfam" id="PF07859"/>
    </source>
</evidence>
<dbReference type="STRING" id="1314781.A0A165NE43"/>
<feature type="domain" description="Alpha/beta hydrolase fold-3" evidence="2">
    <location>
        <begin position="96"/>
        <end position="324"/>
    </location>
</feature>
<dbReference type="Gene3D" id="3.40.50.1820">
    <property type="entry name" value="alpha/beta hydrolase"/>
    <property type="match status" value="1"/>
</dbReference>
<dbReference type="InterPro" id="IPR029058">
    <property type="entry name" value="AB_hydrolase_fold"/>
</dbReference>
<organism evidence="3 4">
    <name type="scientific">Exidia glandulosa HHB12029</name>
    <dbReference type="NCBI Taxonomy" id="1314781"/>
    <lineage>
        <taxon>Eukaryota</taxon>
        <taxon>Fungi</taxon>
        <taxon>Dikarya</taxon>
        <taxon>Basidiomycota</taxon>
        <taxon>Agaricomycotina</taxon>
        <taxon>Agaricomycetes</taxon>
        <taxon>Auriculariales</taxon>
        <taxon>Exidiaceae</taxon>
        <taxon>Exidia</taxon>
    </lineage>
</organism>
<dbReference type="PANTHER" id="PTHR48081:SF8">
    <property type="entry name" value="ALPHA_BETA HYDROLASE FOLD-3 DOMAIN-CONTAINING PROTEIN-RELATED"/>
    <property type="match status" value="1"/>
</dbReference>
<dbReference type="SUPFAM" id="SSF53474">
    <property type="entry name" value="alpha/beta-Hydrolases"/>
    <property type="match status" value="1"/>
</dbReference>
<accession>A0A165NE43</accession>
<protein>
    <submittedName>
        <fullName evidence="3">Alpha/beta-hydrolase</fullName>
    </submittedName>
</protein>
<keyword evidence="4" id="KW-1185">Reference proteome</keyword>
<dbReference type="Pfam" id="PF07859">
    <property type="entry name" value="Abhydrolase_3"/>
    <property type="match status" value="1"/>
</dbReference>
<sequence>MTLHRTTTPAALTAVTTKPASSTHFRRWPLILEARIWRSLMRIGMWMHKLAPPRPSKPSFSLHIPSTLSPRSGNIRLVFYVPPEYERGSQQQWPVLVNFHGGGYTLGEPTDDARWAMALVQHAGVVCCSVAYRRAPEYPFPTAVEDGADALLYMLDHASELSLDADKLGVCGFSAGGNMALTATLLLQDALLRRAGGSETPEQAQKRHAAVKLVVSWYPPVDVTLTRDQRRASGSRPDKALPAFFTTLFDKSYLWPPGTVELDSPYLSPGVAADDLLQLLPHELVIYTCEWDQLWDEGEKFRKRMEGLGKRVRGRVICNVAHAWDKGPNPLRENRIAREAYLEACGEIRRVFNLTSAAESRDTISTNPTSVPATSTARLV</sequence>
<dbReference type="InterPro" id="IPR050300">
    <property type="entry name" value="GDXG_lipolytic_enzyme"/>
</dbReference>
<gene>
    <name evidence="3" type="ORF">EXIGLDRAFT_761437</name>
</gene>
<keyword evidence="1 3" id="KW-0378">Hydrolase</keyword>
<evidence type="ECO:0000313" key="4">
    <source>
        <dbReference type="Proteomes" id="UP000077266"/>
    </source>
</evidence>
<dbReference type="InterPro" id="IPR013094">
    <property type="entry name" value="AB_hydrolase_3"/>
</dbReference>